<gene>
    <name evidence="19" type="ORF">RSA13_18900</name>
</gene>
<sequence length="257" mass="28869">MQANRRAFIIIALLLVLIGAGILVAATHVKTNADALWQIVSEKCLPDQLTHGQPAPCQHVDLQHRYALLKDRNGPLQYLLIPIDKITGIESPQLLRSDTPNYFDLAWQDRGVVAQKYGKPINDSVLSLAINSQYGRTQNQLHIHLSCLRPDVRKQLDALTPTFTPEWKAVTFLSHPYHVRTLSEAELAEQSVFIRLAAEIPHARDEMDRYGLALARLSDGRLILMAVERNWLLLNKGSAEEVQDHDCALLQPIKKAA</sequence>
<evidence type="ECO:0000256" key="17">
    <source>
        <dbReference type="ARBA" id="ARBA00032888"/>
    </source>
</evidence>
<evidence type="ECO:0000256" key="18">
    <source>
        <dbReference type="ARBA" id="ARBA00032892"/>
    </source>
</evidence>
<dbReference type="GO" id="GO:0008715">
    <property type="term" value="F:CDP-diacylglycerol diphosphatase activity"/>
    <property type="evidence" value="ECO:0007669"/>
    <property type="project" value="UniProtKB-EC"/>
</dbReference>
<evidence type="ECO:0000256" key="16">
    <source>
        <dbReference type="ARBA" id="ARBA00023264"/>
    </source>
</evidence>
<keyword evidence="8" id="KW-1003">Cell membrane</keyword>
<keyword evidence="16" id="KW-1208">Phospholipid metabolism</keyword>
<dbReference type="Gene3D" id="3.30.428.30">
    <property type="entry name" value="HIT family - CDH-like"/>
    <property type="match status" value="1"/>
</dbReference>
<evidence type="ECO:0000313" key="19">
    <source>
        <dbReference type="EMBL" id="KTS94392.1"/>
    </source>
</evidence>
<dbReference type="NCBIfam" id="NF003986">
    <property type="entry name" value="PRK05471.1-5"/>
    <property type="match status" value="1"/>
</dbReference>
<dbReference type="Proteomes" id="UP000072520">
    <property type="component" value="Unassembled WGS sequence"/>
</dbReference>
<dbReference type="InterPro" id="IPR003763">
    <property type="entry name" value="CDP-diacylglyc_Pase"/>
</dbReference>
<evidence type="ECO:0000256" key="9">
    <source>
        <dbReference type="ARBA" id="ARBA00022516"/>
    </source>
</evidence>
<evidence type="ECO:0000256" key="3">
    <source>
        <dbReference type="ARBA" id="ARBA00004927"/>
    </source>
</evidence>
<comment type="catalytic activity">
    <reaction evidence="1">
        <text>a CDP-1,2-diacyl-sn-glycerol + H2O = a 1,2-diacyl-sn-glycero-3-phosphate + CMP + 2 H(+)</text>
        <dbReference type="Rhea" id="RHEA:15221"/>
        <dbReference type="ChEBI" id="CHEBI:15377"/>
        <dbReference type="ChEBI" id="CHEBI:15378"/>
        <dbReference type="ChEBI" id="CHEBI:58332"/>
        <dbReference type="ChEBI" id="CHEBI:58608"/>
        <dbReference type="ChEBI" id="CHEBI:60377"/>
        <dbReference type="EC" id="3.6.1.26"/>
    </reaction>
</comment>
<evidence type="ECO:0000256" key="1">
    <source>
        <dbReference type="ARBA" id="ARBA00001007"/>
    </source>
</evidence>
<evidence type="ECO:0000256" key="11">
    <source>
        <dbReference type="ARBA" id="ARBA00022801"/>
    </source>
</evidence>
<keyword evidence="9" id="KW-0444">Lipid biosynthesis</keyword>
<evidence type="ECO:0000256" key="13">
    <source>
        <dbReference type="ARBA" id="ARBA00023098"/>
    </source>
</evidence>
<keyword evidence="10" id="KW-0812">Transmembrane</keyword>
<dbReference type="GO" id="GO:0008654">
    <property type="term" value="P:phospholipid biosynthetic process"/>
    <property type="evidence" value="ECO:0007669"/>
    <property type="project" value="UniProtKB-KW"/>
</dbReference>
<protein>
    <recommendedName>
        <fullName evidence="7">CDP-diacylglycerol pyrophosphatase</fullName>
        <ecNumber evidence="6">3.6.1.26</ecNumber>
    </recommendedName>
    <alternativeName>
        <fullName evidence="17">CDP-diacylglycerol phosphatidylhydrolase</fullName>
    </alternativeName>
    <alternativeName>
        <fullName evidence="18">CDP-diglyceride hydrolase</fullName>
    </alternativeName>
</protein>
<evidence type="ECO:0000256" key="14">
    <source>
        <dbReference type="ARBA" id="ARBA00023136"/>
    </source>
</evidence>
<evidence type="ECO:0000256" key="8">
    <source>
        <dbReference type="ARBA" id="ARBA00022475"/>
    </source>
</evidence>
<evidence type="ECO:0000256" key="7">
    <source>
        <dbReference type="ARBA" id="ARBA00019608"/>
    </source>
</evidence>
<keyword evidence="11" id="KW-0378">Hydrolase</keyword>
<dbReference type="EMBL" id="LDSI01000028">
    <property type="protein sequence ID" value="KTS94392.1"/>
    <property type="molecule type" value="Genomic_DNA"/>
</dbReference>
<comment type="similarity">
    <text evidence="5">Belongs to the Cdh family.</text>
</comment>
<dbReference type="SUPFAM" id="SSF54197">
    <property type="entry name" value="HIT-like"/>
    <property type="match status" value="1"/>
</dbReference>
<accession>A0AB34VC37</accession>
<comment type="subcellular location">
    <subcellularLocation>
        <location evidence="2">Cell membrane</location>
        <topology evidence="2">Single-pass membrane protein</topology>
    </subcellularLocation>
</comment>
<keyword evidence="12" id="KW-1133">Transmembrane helix</keyword>
<keyword evidence="14" id="KW-0472">Membrane</keyword>
<comment type="pathway">
    <text evidence="3">Phospholipid metabolism; CDP-diacylglycerol degradation; phosphatidate from CDP-diacylglycerol: step 1/1.</text>
</comment>
<dbReference type="RefSeq" id="WP_058709116.1">
    <property type="nucleotide sequence ID" value="NZ_LDSI01000028.1"/>
</dbReference>
<evidence type="ECO:0000256" key="12">
    <source>
        <dbReference type="ARBA" id="ARBA00022989"/>
    </source>
</evidence>
<dbReference type="Pfam" id="PF02611">
    <property type="entry name" value="CDH"/>
    <property type="match status" value="1"/>
</dbReference>
<comment type="caution">
    <text evidence="19">The sequence shown here is derived from an EMBL/GenBank/DDBJ whole genome shotgun (WGS) entry which is preliminary data.</text>
</comment>
<dbReference type="AlphaFoldDB" id="A0AB34VC37"/>
<dbReference type="EC" id="3.6.1.26" evidence="6"/>
<evidence type="ECO:0000313" key="20">
    <source>
        <dbReference type="Proteomes" id="UP000072520"/>
    </source>
</evidence>
<dbReference type="GO" id="GO:0005886">
    <property type="term" value="C:plasma membrane"/>
    <property type="evidence" value="ECO:0007669"/>
    <property type="project" value="UniProtKB-SubCell"/>
</dbReference>
<keyword evidence="15" id="KW-0594">Phospholipid biosynthesis</keyword>
<evidence type="ECO:0000256" key="6">
    <source>
        <dbReference type="ARBA" id="ARBA00012375"/>
    </source>
</evidence>
<evidence type="ECO:0000256" key="15">
    <source>
        <dbReference type="ARBA" id="ARBA00023209"/>
    </source>
</evidence>
<proteinExistence type="inferred from homology"/>
<evidence type="ECO:0000256" key="4">
    <source>
        <dbReference type="ARBA" id="ARBA00005189"/>
    </source>
</evidence>
<evidence type="ECO:0000256" key="10">
    <source>
        <dbReference type="ARBA" id="ARBA00022692"/>
    </source>
</evidence>
<keyword evidence="13" id="KW-0443">Lipid metabolism</keyword>
<comment type="pathway">
    <text evidence="4">Lipid metabolism.</text>
</comment>
<name>A0AB34VC37_9GAMM</name>
<organism evidence="19 20">
    <name type="scientific">Pantoea stewartii</name>
    <dbReference type="NCBI Taxonomy" id="66269"/>
    <lineage>
        <taxon>Bacteria</taxon>
        <taxon>Pseudomonadati</taxon>
        <taxon>Pseudomonadota</taxon>
        <taxon>Gammaproteobacteria</taxon>
        <taxon>Enterobacterales</taxon>
        <taxon>Erwiniaceae</taxon>
        <taxon>Pantoea</taxon>
    </lineage>
</organism>
<reference evidence="19 20" key="1">
    <citation type="journal article" date="2016" name="Front. Microbiol.">
        <title>Genomic Resource of Rice Seed Associated Bacteria.</title>
        <authorList>
            <person name="Midha S."/>
            <person name="Bansal K."/>
            <person name="Sharma S."/>
            <person name="Kumar N."/>
            <person name="Patil P.P."/>
            <person name="Chaudhry V."/>
            <person name="Patil P.B."/>
        </authorList>
    </citation>
    <scope>NUCLEOTIDE SEQUENCE [LARGE SCALE GENOMIC DNA]</scope>
    <source>
        <strain evidence="19 20">RSA13</strain>
    </source>
</reference>
<dbReference type="InterPro" id="IPR036265">
    <property type="entry name" value="HIT-like_sf"/>
</dbReference>
<evidence type="ECO:0000256" key="2">
    <source>
        <dbReference type="ARBA" id="ARBA00004162"/>
    </source>
</evidence>
<evidence type="ECO:0000256" key="5">
    <source>
        <dbReference type="ARBA" id="ARBA00006435"/>
    </source>
</evidence>
<dbReference type="PIRSF" id="PIRSF001273">
    <property type="entry name" value="CDH"/>
    <property type="match status" value="1"/>
</dbReference>